<keyword evidence="4" id="KW-1185">Reference proteome</keyword>
<evidence type="ECO:0000313" key="3">
    <source>
        <dbReference type="EMBL" id="TMS39575.1"/>
    </source>
</evidence>
<evidence type="ECO:0000313" key="4">
    <source>
        <dbReference type="Proteomes" id="UP000298663"/>
    </source>
</evidence>
<comment type="similarity">
    <text evidence="1">Belongs to the globin family.</text>
</comment>
<keyword evidence="1" id="KW-0561">Oxygen transport</keyword>
<dbReference type="AlphaFoldDB" id="A0A4U8V2G4"/>
<dbReference type="GO" id="GO:0020037">
    <property type="term" value="F:heme binding"/>
    <property type="evidence" value="ECO:0007669"/>
    <property type="project" value="InterPro"/>
</dbReference>
<keyword evidence="1" id="KW-0479">Metal-binding</keyword>
<evidence type="ECO:0000256" key="1">
    <source>
        <dbReference type="RuleBase" id="RU000356"/>
    </source>
</evidence>
<dbReference type="EMBL" id="AZBU02000001">
    <property type="protein sequence ID" value="TMS39575.1"/>
    <property type="molecule type" value="Genomic_DNA"/>
</dbReference>
<keyword evidence="1" id="KW-0408">Iron</keyword>
<dbReference type="SUPFAM" id="SSF46458">
    <property type="entry name" value="Globin-like"/>
    <property type="match status" value="1"/>
</dbReference>
<evidence type="ECO:0000259" key="2">
    <source>
        <dbReference type="Pfam" id="PF00042"/>
    </source>
</evidence>
<protein>
    <recommendedName>
        <fullName evidence="2">Globin domain-containing protein</fullName>
    </recommendedName>
</protein>
<name>A0A4U8V2G4_STECR</name>
<dbReference type="InterPro" id="IPR000971">
    <property type="entry name" value="Globin"/>
</dbReference>
<accession>A0A4U8V2G4</accession>
<feature type="domain" description="Globin" evidence="2">
    <location>
        <begin position="27"/>
        <end position="138"/>
    </location>
</feature>
<dbReference type="GO" id="GO:0019825">
    <property type="term" value="F:oxygen binding"/>
    <property type="evidence" value="ECO:0007669"/>
    <property type="project" value="InterPro"/>
</dbReference>
<dbReference type="Proteomes" id="UP000298663">
    <property type="component" value="Chromosome X"/>
</dbReference>
<reference evidence="3 4" key="2">
    <citation type="journal article" date="2019" name="G3 (Bethesda)">
        <title>Hybrid Assembly of the Genome of the Entomopathogenic Nematode Steinernema carpocapsae Identifies the X-Chromosome.</title>
        <authorList>
            <person name="Serra L."/>
            <person name="Macchietto M."/>
            <person name="Macias-Munoz A."/>
            <person name="McGill C.J."/>
            <person name="Rodriguez I.M."/>
            <person name="Rodriguez B."/>
            <person name="Murad R."/>
            <person name="Mortazavi A."/>
        </authorList>
    </citation>
    <scope>NUCLEOTIDE SEQUENCE [LARGE SCALE GENOMIC DNA]</scope>
    <source>
        <strain evidence="3 4">ALL</strain>
    </source>
</reference>
<comment type="caution">
    <text evidence="3">The sequence shown here is derived from an EMBL/GenBank/DDBJ whole genome shotgun (WGS) entry which is preliminary data.</text>
</comment>
<dbReference type="EMBL" id="CM016762">
    <property type="protein sequence ID" value="TMS39575.1"/>
    <property type="molecule type" value="Genomic_DNA"/>
</dbReference>
<dbReference type="InterPro" id="IPR012292">
    <property type="entry name" value="Globin/Proto"/>
</dbReference>
<dbReference type="Gene3D" id="1.10.490.10">
    <property type="entry name" value="Globins"/>
    <property type="match status" value="1"/>
</dbReference>
<keyword evidence="1" id="KW-0349">Heme</keyword>
<gene>
    <name evidence="3" type="ORF">L596_006076</name>
</gene>
<dbReference type="GO" id="GO:0005344">
    <property type="term" value="F:oxygen carrier activity"/>
    <property type="evidence" value="ECO:0007669"/>
    <property type="project" value="UniProtKB-KW"/>
</dbReference>
<reference evidence="3 4" key="1">
    <citation type="journal article" date="2015" name="Genome Biol.">
        <title>Comparative genomics of Steinernema reveals deeply conserved gene regulatory networks.</title>
        <authorList>
            <person name="Dillman A.R."/>
            <person name="Macchietto M."/>
            <person name="Porter C.F."/>
            <person name="Rogers A."/>
            <person name="Williams B."/>
            <person name="Antoshechkin I."/>
            <person name="Lee M.M."/>
            <person name="Goodwin Z."/>
            <person name="Lu X."/>
            <person name="Lewis E.E."/>
            <person name="Goodrich-Blair H."/>
            <person name="Stock S.P."/>
            <person name="Adams B.J."/>
            <person name="Sternberg P.W."/>
            <person name="Mortazavi A."/>
        </authorList>
    </citation>
    <scope>NUCLEOTIDE SEQUENCE [LARGE SCALE GENOMIC DNA]</scope>
    <source>
        <strain evidence="3 4">ALL</strain>
    </source>
</reference>
<keyword evidence="1" id="KW-0813">Transport</keyword>
<proteinExistence type="inferred from homology"/>
<dbReference type="InterPro" id="IPR009050">
    <property type="entry name" value="Globin-like_sf"/>
</dbReference>
<dbReference type="OrthoDB" id="5810669at2759"/>
<dbReference type="Pfam" id="PF00042">
    <property type="entry name" value="Globin"/>
    <property type="match status" value="1"/>
</dbReference>
<sequence length="144" mass="16576">MVVNTDLLKKHASQYKMGRDTAAEYHKQLFTLHPDLAEPYGAEDIDPDSLVRSQKFMMYGSSELQYFFRLPTVFGDDRQWRSALGSFKEHYDDVGFPLEKFNKVTDAFLAAMAKNAGGVTPEQKKGWEELLSKAYADMKSWGWY</sequence>
<organism evidence="3 4">
    <name type="scientific">Steinernema carpocapsae</name>
    <name type="common">Entomopathogenic nematode</name>
    <dbReference type="NCBI Taxonomy" id="34508"/>
    <lineage>
        <taxon>Eukaryota</taxon>
        <taxon>Metazoa</taxon>
        <taxon>Ecdysozoa</taxon>
        <taxon>Nematoda</taxon>
        <taxon>Chromadorea</taxon>
        <taxon>Rhabditida</taxon>
        <taxon>Tylenchina</taxon>
        <taxon>Panagrolaimomorpha</taxon>
        <taxon>Strongyloidoidea</taxon>
        <taxon>Steinernematidae</taxon>
        <taxon>Steinernema</taxon>
    </lineage>
</organism>